<dbReference type="PROSITE" id="PS50943">
    <property type="entry name" value="HTH_CROC1"/>
    <property type="match status" value="1"/>
</dbReference>
<keyword evidence="2" id="KW-0812">Transmembrane</keyword>
<evidence type="ECO:0000256" key="2">
    <source>
        <dbReference type="SAM" id="Phobius"/>
    </source>
</evidence>
<evidence type="ECO:0000256" key="1">
    <source>
        <dbReference type="ARBA" id="ARBA00023125"/>
    </source>
</evidence>
<dbReference type="PANTHER" id="PTHR46558:SF15">
    <property type="entry name" value="HELIX-TURN-HELIX DOMAIN PROTEIN"/>
    <property type="match status" value="1"/>
</dbReference>
<evidence type="ECO:0000313" key="4">
    <source>
        <dbReference type="EMBL" id="ASV67481.1"/>
    </source>
</evidence>
<dbReference type="CDD" id="cd00093">
    <property type="entry name" value="HTH_XRE"/>
    <property type="match status" value="1"/>
</dbReference>
<dbReference type="Proteomes" id="UP000215137">
    <property type="component" value="Chromosome"/>
</dbReference>
<dbReference type="PANTHER" id="PTHR46558">
    <property type="entry name" value="TRACRIPTIONAL REGULATORY PROTEIN-RELATED-RELATED"/>
    <property type="match status" value="1"/>
</dbReference>
<keyword evidence="5" id="KW-1185">Reference proteome</keyword>
<dbReference type="AlphaFoldDB" id="A0A248TH26"/>
<dbReference type="Pfam" id="PF01381">
    <property type="entry name" value="HTH_3"/>
    <property type="match status" value="1"/>
</dbReference>
<dbReference type="GO" id="GO:0003677">
    <property type="term" value="F:DNA binding"/>
    <property type="evidence" value="ECO:0007669"/>
    <property type="project" value="UniProtKB-KW"/>
</dbReference>
<dbReference type="SUPFAM" id="SSF47413">
    <property type="entry name" value="lambda repressor-like DNA-binding domains"/>
    <property type="match status" value="1"/>
</dbReference>
<reference evidence="4 5" key="1">
    <citation type="submission" date="2017-08" db="EMBL/GenBank/DDBJ databases">
        <title>Complete Genome Sequence of Bacillus kochii Oregon-R-modENCODE STRAIN BDGP4, isolated from Drosophila melanogaster gut.</title>
        <authorList>
            <person name="Wan K.H."/>
            <person name="Yu C."/>
            <person name="Park S."/>
            <person name="Hammonds A.S."/>
            <person name="Booth B.W."/>
            <person name="Celniker S.E."/>
        </authorList>
    </citation>
    <scope>NUCLEOTIDE SEQUENCE [LARGE SCALE GENOMIC DNA]</scope>
    <source>
        <strain evidence="4 5">BDGP4</strain>
    </source>
</reference>
<keyword evidence="2" id="KW-0472">Membrane</keyword>
<dbReference type="SMART" id="SM00530">
    <property type="entry name" value="HTH_XRE"/>
    <property type="match status" value="1"/>
</dbReference>
<dbReference type="RefSeq" id="WP_095371055.1">
    <property type="nucleotide sequence ID" value="NZ_CP022983.1"/>
</dbReference>
<protein>
    <submittedName>
        <fullName evidence="4">Transcriptional regulator</fullName>
    </submittedName>
</protein>
<sequence length="150" mass="17160">MDFPQKLKEQRLKHEMSQQQLGELLKISRQSVSKWERGEGYPSIESLIQLSEIFDITIDELLKGDDHLKESLIEDGKQLAYPKLKLFFDLLLLVGLFLVVFKILIAVGNKFFDLNITFFQGSILYAFLPFTASIIGAIGSETLAKKYKTE</sequence>
<dbReference type="InterPro" id="IPR010982">
    <property type="entry name" value="Lambda_DNA-bd_dom_sf"/>
</dbReference>
<proteinExistence type="predicted"/>
<dbReference type="KEGG" id="bko:CKF48_09145"/>
<feature type="transmembrane region" description="Helical" evidence="2">
    <location>
        <begin position="86"/>
        <end position="106"/>
    </location>
</feature>
<dbReference type="OrthoDB" id="9812495at2"/>
<name>A0A248TH26_9BACI</name>
<organism evidence="4 5">
    <name type="scientific">Cytobacillus kochii</name>
    <dbReference type="NCBI Taxonomy" id="859143"/>
    <lineage>
        <taxon>Bacteria</taxon>
        <taxon>Bacillati</taxon>
        <taxon>Bacillota</taxon>
        <taxon>Bacilli</taxon>
        <taxon>Bacillales</taxon>
        <taxon>Bacillaceae</taxon>
        <taxon>Cytobacillus</taxon>
    </lineage>
</organism>
<keyword evidence="2" id="KW-1133">Transmembrane helix</keyword>
<evidence type="ECO:0000259" key="3">
    <source>
        <dbReference type="PROSITE" id="PS50943"/>
    </source>
</evidence>
<dbReference type="EMBL" id="CP022983">
    <property type="protein sequence ID" value="ASV67481.1"/>
    <property type="molecule type" value="Genomic_DNA"/>
</dbReference>
<keyword evidence="1" id="KW-0238">DNA-binding</keyword>
<accession>A0A248TH26</accession>
<dbReference type="InterPro" id="IPR001387">
    <property type="entry name" value="Cro/C1-type_HTH"/>
</dbReference>
<evidence type="ECO:0000313" key="5">
    <source>
        <dbReference type="Proteomes" id="UP000215137"/>
    </source>
</evidence>
<dbReference type="Gene3D" id="1.10.260.40">
    <property type="entry name" value="lambda repressor-like DNA-binding domains"/>
    <property type="match status" value="1"/>
</dbReference>
<gene>
    <name evidence="4" type="ORF">CKF48_09145</name>
</gene>
<feature type="domain" description="HTH cro/C1-type" evidence="3">
    <location>
        <begin position="7"/>
        <end position="61"/>
    </location>
</feature>
<feature type="transmembrane region" description="Helical" evidence="2">
    <location>
        <begin position="118"/>
        <end position="138"/>
    </location>
</feature>